<feature type="transmembrane region" description="Helical" evidence="1">
    <location>
        <begin position="62"/>
        <end position="84"/>
    </location>
</feature>
<dbReference type="Proteomes" id="UP000177622">
    <property type="component" value="Unassembled WGS sequence"/>
</dbReference>
<evidence type="ECO:0000313" key="2">
    <source>
        <dbReference type="EMBL" id="OGE52616.1"/>
    </source>
</evidence>
<keyword evidence="1" id="KW-0812">Transmembrane</keyword>
<name>A0A1F5LHS9_PENAI</name>
<proteinExistence type="predicted"/>
<protein>
    <submittedName>
        <fullName evidence="2">Uncharacterized protein</fullName>
    </submittedName>
</protein>
<sequence>MAWYSRMVYNKIQYCIYVNLPLKTSKQNLPAFRSFLLDERDEEGFAGDGLGAFDFEIKGSKLMAFSVSVVIVGLVEYAVFIVLIRRFEGVAAAILERPAATVTVMRLLPDS</sequence>
<evidence type="ECO:0000313" key="3">
    <source>
        <dbReference type="Proteomes" id="UP000177622"/>
    </source>
</evidence>
<keyword evidence="1" id="KW-1133">Transmembrane helix</keyword>
<evidence type="ECO:0000256" key="1">
    <source>
        <dbReference type="SAM" id="Phobius"/>
    </source>
</evidence>
<dbReference type="RefSeq" id="XP_022488056.1">
    <property type="nucleotide sequence ID" value="XM_022632206.1"/>
</dbReference>
<reference evidence="2 3" key="1">
    <citation type="journal article" date="2016" name="Sci. Rep.">
        <title>Penicillium arizonense, a new, genome sequenced fungal species, reveals a high chemical diversity in secreted metabolites.</title>
        <authorList>
            <person name="Grijseels S."/>
            <person name="Nielsen J.C."/>
            <person name="Randelovic M."/>
            <person name="Nielsen J."/>
            <person name="Nielsen K.F."/>
            <person name="Workman M."/>
            <person name="Frisvad J.C."/>
        </authorList>
    </citation>
    <scope>NUCLEOTIDE SEQUENCE [LARGE SCALE GENOMIC DNA]</scope>
    <source>
        <strain evidence="2 3">CBS 141311</strain>
    </source>
</reference>
<dbReference type="GeneID" id="34576940"/>
<organism evidence="2 3">
    <name type="scientific">Penicillium arizonense</name>
    <dbReference type="NCBI Taxonomy" id="1835702"/>
    <lineage>
        <taxon>Eukaryota</taxon>
        <taxon>Fungi</taxon>
        <taxon>Dikarya</taxon>
        <taxon>Ascomycota</taxon>
        <taxon>Pezizomycotina</taxon>
        <taxon>Eurotiomycetes</taxon>
        <taxon>Eurotiomycetidae</taxon>
        <taxon>Eurotiales</taxon>
        <taxon>Aspergillaceae</taxon>
        <taxon>Penicillium</taxon>
    </lineage>
</organism>
<accession>A0A1F5LHS9</accession>
<keyword evidence="1" id="KW-0472">Membrane</keyword>
<comment type="caution">
    <text evidence="2">The sequence shown here is derived from an EMBL/GenBank/DDBJ whole genome shotgun (WGS) entry which is preliminary data.</text>
</comment>
<gene>
    <name evidence="2" type="ORF">PENARI_c010G03892</name>
</gene>
<dbReference type="AlphaFoldDB" id="A0A1F5LHS9"/>
<dbReference type="EMBL" id="LXJU01000010">
    <property type="protein sequence ID" value="OGE52616.1"/>
    <property type="molecule type" value="Genomic_DNA"/>
</dbReference>
<keyword evidence="3" id="KW-1185">Reference proteome</keyword>